<comment type="similarity">
    <text evidence="1">Belongs to the enoyl-CoA hydratase/isomerase family.</text>
</comment>
<keyword evidence="3" id="KW-0456">Lyase</keyword>
<protein>
    <submittedName>
        <fullName evidence="3">Enoyl-CoA hydratase</fullName>
        <ecNumber evidence="3">4.2.1.17</ecNumber>
    </submittedName>
</protein>
<dbReference type="CDD" id="cd06558">
    <property type="entry name" value="crotonase-like"/>
    <property type="match status" value="1"/>
</dbReference>
<dbReference type="NCBIfam" id="NF006109">
    <property type="entry name" value="PRK08260.1"/>
    <property type="match status" value="1"/>
</dbReference>
<dbReference type="PANTHER" id="PTHR43684">
    <property type="match status" value="1"/>
</dbReference>
<evidence type="ECO:0000313" key="3">
    <source>
        <dbReference type="EMBL" id="PCG14472.1"/>
    </source>
</evidence>
<sequence>MAYEQIIYEVADGVATITLNRPEKLNAFTGTMMAELIAAFDASDADDDVRCVIVTGAGRAFCAGADLSAGGKTFDYESRGEESPVGPDGELRYASESARDGGGRLTLRIFESLKPVIAAINGPAVGVGSTMTLPMDIRLASDTARMGFVFARRGIVPEAASSYFLPRVVGISQALEWCYSGRVFDAAEAQAGGLVKEVLPADRLLARANELAREIADNTAPVSVALTRAMLWRGLGYSHPMDAHKVDSRAILSRGRSGDAKEGVTSFLEKRAPVYPDRVSRDMPDFVPWWEEQRYS</sequence>
<dbReference type="Proteomes" id="UP000218323">
    <property type="component" value="Unassembled WGS sequence"/>
</dbReference>
<dbReference type="RefSeq" id="WP_066709698.1">
    <property type="nucleotide sequence ID" value="NZ_JBHIWA010000069.1"/>
</dbReference>
<dbReference type="InterPro" id="IPR029045">
    <property type="entry name" value="ClpP/crotonase-like_dom_sf"/>
</dbReference>
<reference evidence="3 4" key="1">
    <citation type="submission" date="2017-09" db="EMBL/GenBank/DDBJ databases">
        <title>Sphingomonas adhaesiva DSM 7418, whole genome shotgun sequence.</title>
        <authorList>
            <person name="Feng G."/>
            <person name="Zhu H."/>
        </authorList>
    </citation>
    <scope>NUCLEOTIDE SEQUENCE [LARGE SCALE GENOMIC DNA]</scope>
    <source>
        <strain evidence="3 4">DSM 7418</strain>
    </source>
</reference>
<organism evidence="3 4">
    <name type="scientific">Sphingomonas adhaesiva</name>
    <dbReference type="NCBI Taxonomy" id="28212"/>
    <lineage>
        <taxon>Bacteria</taxon>
        <taxon>Pseudomonadati</taxon>
        <taxon>Pseudomonadota</taxon>
        <taxon>Alphaproteobacteria</taxon>
        <taxon>Sphingomonadales</taxon>
        <taxon>Sphingomonadaceae</taxon>
        <taxon>Sphingomonas</taxon>
    </lineage>
</organism>
<keyword evidence="4" id="KW-1185">Reference proteome</keyword>
<comment type="caution">
    <text evidence="3">The sequence shown here is derived from an EMBL/GenBank/DDBJ whole genome shotgun (WGS) entry which is preliminary data.</text>
</comment>
<accession>A0A2A4I9L2</accession>
<dbReference type="InterPro" id="IPR051053">
    <property type="entry name" value="ECH/Chromodomain_protein"/>
</dbReference>
<evidence type="ECO:0000313" key="4">
    <source>
        <dbReference type="Proteomes" id="UP000218323"/>
    </source>
</evidence>
<dbReference type="InterPro" id="IPR001753">
    <property type="entry name" value="Enoyl-CoA_hydra/iso"/>
</dbReference>
<gene>
    <name evidence="3" type="ORF">COA07_07995</name>
</gene>
<dbReference type="AlphaFoldDB" id="A0A2A4I9L2"/>
<feature type="region of interest" description="Disordered" evidence="2">
    <location>
        <begin position="76"/>
        <end position="97"/>
    </location>
</feature>
<evidence type="ECO:0000256" key="2">
    <source>
        <dbReference type="SAM" id="MobiDB-lite"/>
    </source>
</evidence>
<proteinExistence type="inferred from homology"/>
<name>A0A2A4I9L2_9SPHN</name>
<dbReference type="Pfam" id="PF00378">
    <property type="entry name" value="ECH_1"/>
    <property type="match status" value="1"/>
</dbReference>
<dbReference type="Gene3D" id="3.90.226.10">
    <property type="entry name" value="2-enoyl-CoA Hydratase, Chain A, domain 1"/>
    <property type="match status" value="1"/>
</dbReference>
<dbReference type="SUPFAM" id="SSF52096">
    <property type="entry name" value="ClpP/crotonase"/>
    <property type="match status" value="1"/>
</dbReference>
<dbReference type="PANTHER" id="PTHR43684:SF4">
    <property type="entry name" value="ENOYL-COA HYDRATASE_ISOMERASE FAMILY PROTEIN (AFU_ORTHOLOGUE AFUA_1G01890)"/>
    <property type="match status" value="1"/>
</dbReference>
<dbReference type="GO" id="GO:0004300">
    <property type="term" value="F:enoyl-CoA hydratase activity"/>
    <property type="evidence" value="ECO:0007669"/>
    <property type="project" value="UniProtKB-EC"/>
</dbReference>
<dbReference type="EMBL" id="NWVC01000003">
    <property type="protein sequence ID" value="PCG14472.1"/>
    <property type="molecule type" value="Genomic_DNA"/>
</dbReference>
<evidence type="ECO:0000256" key="1">
    <source>
        <dbReference type="ARBA" id="ARBA00005254"/>
    </source>
</evidence>
<dbReference type="EC" id="4.2.1.17" evidence="3"/>